<keyword evidence="2 6" id="KW-0808">Transferase</keyword>
<dbReference type="PROSITE" id="PS50405">
    <property type="entry name" value="GST_CTER"/>
    <property type="match status" value="1"/>
</dbReference>
<dbReference type="FunFam" id="3.40.30.10:FF:000039">
    <property type="entry name" value="Glutathione S-transferase domain"/>
    <property type="match status" value="1"/>
</dbReference>
<gene>
    <name evidence="6" type="ORF">PSAKL28_20760</name>
</gene>
<dbReference type="Pfam" id="PF00043">
    <property type="entry name" value="GST_C"/>
    <property type="match status" value="1"/>
</dbReference>
<evidence type="ECO:0000256" key="2">
    <source>
        <dbReference type="ARBA" id="ARBA00022679"/>
    </source>
</evidence>
<dbReference type="Gene3D" id="3.40.30.10">
    <property type="entry name" value="Glutaredoxin"/>
    <property type="match status" value="1"/>
</dbReference>
<feature type="domain" description="GST N-terminal" evidence="4">
    <location>
        <begin position="1"/>
        <end position="82"/>
    </location>
</feature>
<dbReference type="Pfam" id="PF02798">
    <property type="entry name" value="GST_N"/>
    <property type="match status" value="1"/>
</dbReference>
<comment type="similarity">
    <text evidence="1 3">Belongs to the GST superfamily.</text>
</comment>
<organism evidence="6 7">
    <name type="scientific">Pseudomonas alkylphenolica</name>
    <dbReference type="NCBI Taxonomy" id="237609"/>
    <lineage>
        <taxon>Bacteria</taxon>
        <taxon>Pseudomonadati</taxon>
        <taxon>Pseudomonadota</taxon>
        <taxon>Gammaproteobacteria</taxon>
        <taxon>Pseudomonadales</taxon>
        <taxon>Pseudomonadaceae</taxon>
        <taxon>Pseudomonas</taxon>
    </lineage>
</organism>
<dbReference type="SUPFAM" id="SSF47616">
    <property type="entry name" value="GST C-terminal domain-like"/>
    <property type="match status" value="1"/>
</dbReference>
<dbReference type="CDD" id="cd03180">
    <property type="entry name" value="GST_C_2"/>
    <property type="match status" value="1"/>
</dbReference>
<dbReference type="InterPro" id="IPR004045">
    <property type="entry name" value="Glutathione_S-Trfase_N"/>
</dbReference>
<dbReference type="AlphaFoldDB" id="A0A077F6Y5"/>
<dbReference type="InterPro" id="IPR036249">
    <property type="entry name" value="Thioredoxin-like_sf"/>
</dbReference>
<evidence type="ECO:0000313" key="6">
    <source>
        <dbReference type="EMBL" id="AIL61297.1"/>
    </source>
</evidence>
<dbReference type="PROSITE" id="PS50404">
    <property type="entry name" value="GST_NTER"/>
    <property type="match status" value="1"/>
</dbReference>
<dbReference type="HOGENOM" id="CLU_011226_6_2_6"/>
<evidence type="ECO:0000259" key="4">
    <source>
        <dbReference type="PROSITE" id="PS50404"/>
    </source>
</evidence>
<dbReference type="CDD" id="cd03047">
    <property type="entry name" value="GST_N_2"/>
    <property type="match status" value="1"/>
</dbReference>
<dbReference type="SFLD" id="SFLDS00019">
    <property type="entry name" value="Glutathione_Transferase_(cytos"/>
    <property type="match status" value="1"/>
</dbReference>
<name>A0A077F6Y5_9PSED</name>
<evidence type="ECO:0000256" key="3">
    <source>
        <dbReference type="RuleBase" id="RU003494"/>
    </source>
</evidence>
<evidence type="ECO:0000259" key="5">
    <source>
        <dbReference type="PROSITE" id="PS50405"/>
    </source>
</evidence>
<dbReference type="EMBL" id="CP009048">
    <property type="protein sequence ID" value="AIL61297.1"/>
    <property type="molecule type" value="Genomic_DNA"/>
</dbReference>
<dbReference type="SFLD" id="SFLDG00358">
    <property type="entry name" value="Main_(cytGST)"/>
    <property type="match status" value="1"/>
</dbReference>
<dbReference type="Gene3D" id="1.20.1050.10">
    <property type="match status" value="1"/>
</dbReference>
<proteinExistence type="inferred from homology"/>
<dbReference type="InterPro" id="IPR010987">
    <property type="entry name" value="Glutathione-S-Trfase_C-like"/>
</dbReference>
<protein>
    <submittedName>
        <fullName evidence="6">Glutathione S-transferase</fullName>
    </submittedName>
</protein>
<dbReference type="Proteomes" id="UP000028931">
    <property type="component" value="Chromosome"/>
</dbReference>
<dbReference type="SUPFAM" id="SSF52833">
    <property type="entry name" value="Thioredoxin-like"/>
    <property type="match status" value="1"/>
</dbReference>
<dbReference type="eggNOG" id="COG0625">
    <property type="taxonomic scope" value="Bacteria"/>
</dbReference>
<accession>A0A077F6Y5</accession>
<dbReference type="GO" id="GO:0016740">
    <property type="term" value="F:transferase activity"/>
    <property type="evidence" value="ECO:0007669"/>
    <property type="project" value="UniProtKB-KW"/>
</dbReference>
<reference evidence="6 7" key="1">
    <citation type="submission" date="2014-07" db="EMBL/GenBank/DDBJ databases">
        <authorList>
            <person name="Lee K."/>
            <person name="Lim J.Y."/>
            <person name="Hwang I."/>
        </authorList>
    </citation>
    <scope>NUCLEOTIDE SEQUENCE [LARGE SCALE GENOMIC DNA]</scope>
    <source>
        <strain evidence="6 7">KL28</strain>
    </source>
</reference>
<evidence type="ECO:0000256" key="1">
    <source>
        <dbReference type="ARBA" id="ARBA00007409"/>
    </source>
</evidence>
<evidence type="ECO:0000313" key="7">
    <source>
        <dbReference type="Proteomes" id="UP000028931"/>
    </source>
</evidence>
<feature type="domain" description="GST C-terminal" evidence="5">
    <location>
        <begin position="87"/>
        <end position="208"/>
    </location>
</feature>
<dbReference type="InterPro" id="IPR040079">
    <property type="entry name" value="Glutathione_S-Trfase"/>
</dbReference>
<dbReference type="PANTHER" id="PTHR44051:SF19">
    <property type="entry name" value="DISULFIDE-BOND OXIDOREDUCTASE YFCG"/>
    <property type="match status" value="1"/>
</dbReference>
<dbReference type="SFLD" id="SFLDG01150">
    <property type="entry name" value="Main.1:_Beta-like"/>
    <property type="match status" value="1"/>
</dbReference>
<dbReference type="PANTHER" id="PTHR44051">
    <property type="entry name" value="GLUTATHIONE S-TRANSFERASE-RELATED"/>
    <property type="match status" value="1"/>
</dbReference>
<dbReference type="InterPro" id="IPR004046">
    <property type="entry name" value="GST_C"/>
</dbReference>
<sequence length="208" mass="23684">MMLRILGKASSINVRKVLWTCAELGLAFEREDWGSGFQSTLSEDFLALNPNAMVPVIEDGDFVLWESNSILRYLVNQYGGEQLYPTAPRLRARVDQWMDWQATDLNGAWSYAFMSLVRKSPAHQDPEALAAACRNWARNMTILEQQLQRTGAYVSGEAFSLADIPIGLSVNRWFQTPLERPALPAVQAYYDRLNEREGYRRYGRNGTP</sequence>
<dbReference type="InterPro" id="IPR036282">
    <property type="entry name" value="Glutathione-S-Trfase_C_sf"/>
</dbReference>
<dbReference type="KEGG" id="palk:PSAKL28_20760"/>